<evidence type="ECO:0000256" key="2">
    <source>
        <dbReference type="ARBA" id="ARBA00022695"/>
    </source>
</evidence>
<feature type="site" description="Positions MEP for the nucleophilic attack" evidence="3">
    <location>
        <position position="213"/>
    </location>
</feature>
<comment type="catalytic activity">
    <reaction evidence="3">
        <text>2-C-methyl-D-erythritol 4-phosphate + CTP + H(+) = 4-CDP-2-C-methyl-D-erythritol + diphosphate</text>
        <dbReference type="Rhea" id="RHEA:13429"/>
        <dbReference type="ChEBI" id="CHEBI:15378"/>
        <dbReference type="ChEBI" id="CHEBI:33019"/>
        <dbReference type="ChEBI" id="CHEBI:37563"/>
        <dbReference type="ChEBI" id="CHEBI:57823"/>
        <dbReference type="ChEBI" id="CHEBI:58262"/>
        <dbReference type="EC" id="2.7.7.60"/>
    </reaction>
</comment>
<dbReference type="CDD" id="cd02516">
    <property type="entry name" value="CDP-ME_synthetase"/>
    <property type="match status" value="1"/>
</dbReference>
<dbReference type="Pfam" id="PF01128">
    <property type="entry name" value="IspD"/>
    <property type="match status" value="1"/>
</dbReference>
<accession>A0A1Q2MFX2</accession>
<evidence type="ECO:0000313" key="5">
    <source>
        <dbReference type="Proteomes" id="UP000188181"/>
    </source>
</evidence>
<feature type="site" description="Transition state stabilizer" evidence="3">
    <location>
        <position position="24"/>
    </location>
</feature>
<keyword evidence="1 3" id="KW-0808">Transferase</keyword>
<dbReference type="InterPro" id="IPR050088">
    <property type="entry name" value="IspD/TarI_cytidylyltransf_bact"/>
</dbReference>
<dbReference type="EC" id="2.7.7.60" evidence="3"/>
<evidence type="ECO:0000256" key="1">
    <source>
        <dbReference type="ARBA" id="ARBA00022679"/>
    </source>
</evidence>
<dbReference type="FunFam" id="3.90.550.10:FF:000003">
    <property type="entry name" value="2-C-methyl-D-erythritol 4-phosphate cytidylyltransferase"/>
    <property type="match status" value="1"/>
</dbReference>
<dbReference type="Proteomes" id="UP000188181">
    <property type="component" value="Chromosome"/>
</dbReference>
<dbReference type="GO" id="GO:0050518">
    <property type="term" value="F:2-C-methyl-D-erythritol 4-phosphate cytidylyltransferase activity"/>
    <property type="evidence" value="ECO:0007669"/>
    <property type="project" value="UniProtKB-UniRule"/>
</dbReference>
<dbReference type="Gene3D" id="3.90.550.10">
    <property type="entry name" value="Spore Coat Polysaccharide Biosynthesis Protein SpsA, Chain A"/>
    <property type="match status" value="1"/>
</dbReference>
<dbReference type="NCBIfam" id="TIGR00453">
    <property type="entry name" value="ispD"/>
    <property type="match status" value="1"/>
</dbReference>
<sequence>MEQNVALIVCGAGQSSRFGKKTKKIFHKVGGSALFIKAIEPFLSHDSVKQIILTIDAADQEKLEINHGAFCDFNGIKVVHGGKERCESVNNALQTLRDDINLVAIHDAARCCIKRKWIDEVFDTAAQTGAAMLAAPVTATLKKVEDGIITATVERDGMYEAQTPQVFRRDIIEKAYARLDGHEDKAAVSDDSILVENIGEKVHIVKTDYSNLKITVPGDIPIVEAVLKTFAPKKQAPLGAFEEAQW</sequence>
<dbReference type="GO" id="GO:0019288">
    <property type="term" value="P:isopentenyl diphosphate biosynthetic process, methylerythritol 4-phosphate pathway"/>
    <property type="evidence" value="ECO:0007669"/>
    <property type="project" value="UniProtKB-UniRule"/>
</dbReference>
<dbReference type="PANTHER" id="PTHR32125">
    <property type="entry name" value="2-C-METHYL-D-ERYTHRITOL 4-PHOSPHATE CYTIDYLYLTRANSFERASE, CHLOROPLASTIC"/>
    <property type="match status" value="1"/>
</dbReference>
<keyword evidence="3" id="KW-0414">Isoprene biosynthesis</keyword>
<dbReference type="PANTHER" id="PTHR32125:SF4">
    <property type="entry name" value="2-C-METHYL-D-ERYTHRITOL 4-PHOSPHATE CYTIDYLYLTRANSFERASE, CHLOROPLASTIC"/>
    <property type="match status" value="1"/>
</dbReference>
<reference evidence="5" key="1">
    <citation type="submission" date="2017-02" db="EMBL/GenBank/DDBJ databases">
        <title>Comparative genomics and description of representatives of a novel lineage of planctomycetes thriving in anoxic sediments.</title>
        <authorList>
            <person name="Spring S."/>
            <person name="Bunk B."/>
            <person name="Sproer C."/>
        </authorList>
    </citation>
    <scope>NUCLEOTIDE SEQUENCE [LARGE SCALE GENOMIC DNA]</scope>
    <source>
        <strain evidence="5">SM-Chi-D1</strain>
    </source>
</reference>
<dbReference type="AlphaFoldDB" id="A0A1Q2MFX2"/>
<dbReference type="EMBL" id="CP019646">
    <property type="protein sequence ID" value="AQQ71554.1"/>
    <property type="molecule type" value="Genomic_DNA"/>
</dbReference>
<dbReference type="HAMAP" id="MF_00108">
    <property type="entry name" value="IspD"/>
    <property type="match status" value="1"/>
</dbReference>
<organism evidence="4 5">
    <name type="scientific">Limihaloglobus sulfuriphilus</name>
    <dbReference type="NCBI Taxonomy" id="1851148"/>
    <lineage>
        <taxon>Bacteria</taxon>
        <taxon>Pseudomonadati</taxon>
        <taxon>Planctomycetota</taxon>
        <taxon>Phycisphaerae</taxon>
        <taxon>Sedimentisphaerales</taxon>
        <taxon>Sedimentisphaeraceae</taxon>
        <taxon>Limihaloglobus</taxon>
    </lineage>
</organism>
<dbReference type="OrthoDB" id="9806837at2"/>
<comment type="similarity">
    <text evidence="3">Belongs to the IspD/TarI cytidylyltransferase family. IspD subfamily.</text>
</comment>
<dbReference type="KEGG" id="pbas:SMSP2_01929"/>
<keyword evidence="5" id="KW-1185">Reference proteome</keyword>
<dbReference type="STRING" id="1851148.SMSP2_01929"/>
<dbReference type="InterPro" id="IPR034683">
    <property type="entry name" value="IspD/TarI"/>
</dbReference>
<gene>
    <name evidence="3 4" type="primary">ispD</name>
    <name evidence="4" type="ORF">SMSP2_01929</name>
</gene>
<name>A0A1Q2MFX2_9BACT</name>
<dbReference type="RefSeq" id="WP_146683719.1">
    <property type="nucleotide sequence ID" value="NZ_CP019646.1"/>
</dbReference>
<comment type="function">
    <text evidence="3">Catalyzes the formation of 4-diphosphocytidyl-2-C-methyl-D-erythritol from CTP and 2-C-methyl-D-erythritol 4-phosphate (MEP).</text>
</comment>
<feature type="site" description="Positions MEP for the nucleophilic attack" evidence="3">
    <location>
        <position position="155"/>
    </location>
</feature>
<evidence type="ECO:0000313" key="4">
    <source>
        <dbReference type="EMBL" id="AQQ71554.1"/>
    </source>
</evidence>
<keyword evidence="2 3" id="KW-0548">Nucleotidyltransferase</keyword>
<dbReference type="SUPFAM" id="SSF53448">
    <property type="entry name" value="Nucleotide-diphospho-sugar transferases"/>
    <property type="match status" value="1"/>
</dbReference>
<dbReference type="InterPro" id="IPR029044">
    <property type="entry name" value="Nucleotide-diphossugar_trans"/>
</dbReference>
<proteinExistence type="inferred from homology"/>
<comment type="pathway">
    <text evidence="3">Isoprenoid biosynthesis; isopentenyl diphosphate biosynthesis via DXP pathway; isopentenyl diphosphate from 1-deoxy-D-xylulose 5-phosphate: step 2/6.</text>
</comment>
<feature type="site" description="Transition state stabilizer" evidence="3">
    <location>
        <position position="17"/>
    </location>
</feature>
<dbReference type="UniPathway" id="UPA00056">
    <property type="reaction ID" value="UER00093"/>
</dbReference>
<evidence type="ECO:0000256" key="3">
    <source>
        <dbReference type="HAMAP-Rule" id="MF_00108"/>
    </source>
</evidence>
<dbReference type="InterPro" id="IPR001228">
    <property type="entry name" value="IspD"/>
</dbReference>
<protein>
    <recommendedName>
        <fullName evidence="3">2-C-methyl-D-erythritol 4-phosphate cytidylyltransferase</fullName>
        <ecNumber evidence="3">2.7.7.60</ecNumber>
    </recommendedName>
    <alternativeName>
        <fullName evidence="3">4-diphosphocytidyl-2C-methyl-D-erythritol synthase</fullName>
    </alternativeName>
    <alternativeName>
        <fullName evidence="3">MEP cytidylyltransferase</fullName>
        <shortName evidence="3">MCT</shortName>
    </alternativeName>
</protein>